<sequence>MRLLIACLLCLLTLPATAQIYKYIDANGKTVFTNQPPDGTQAETIQLPPTNTVDIQTPNPPPSQGPDQQQADQPPYAVLQLNVPTTEAIRANNGSFSVDVILQPELSAGHTLRLLLDGKPYGVPYSSLRLPLSNIDRGEHSLAVQVLSGGQSIQQSAPITFSVQRVNTQSPALRPPPSPPPPPRPSN</sequence>
<dbReference type="InterPro" id="IPR025392">
    <property type="entry name" value="DUF4124"/>
</dbReference>
<evidence type="ECO:0000313" key="5">
    <source>
        <dbReference type="Proteomes" id="UP000249198"/>
    </source>
</evidence>
<dbReference type="RefSeq" id="WP_273233745.1">
    <property type="nucleotide sequence ID" value="NZ_QFOH01000021.1"/>
</dbReference>
<evidence type="ECO:0000256" key="2">
    <source>
        <dbReference type="SAM" id="SignalP"/>
    </source>
</evidence>
<feature type="domain" description="DUF4124" evidence="3">
    <location>
        <begin position="7"/>
        <end position="54"/>
    </location>
</feature>
<dbReference type="AlphaFoldDB" id="A0A2W5ETI7"/>
<dbReference type="Proteomes" id="UP000249198">
    <property type="component" value="Unassembled WGS sequence"/>
</dbReference>
<feature type="region of interest" description="Disordered" evidence="1">
    <location>
        <begin position="50"/>
        <end position="72"/>
    </location>
</feature>
<feature type="region of interest" description="Disordered" evidence="1">
    <location>
        <begin position="165"/>
        <end position="187"/>
    </location>
</feature>
<evidence type="ECO:0000256" key="1">
    <source>
        <dbReference type="SAM" id="MobiDB-lite"/>
    </source>
</evidence>
<comment type="caution">
    <text evidence="4">The sequence shown here is derived from an EMBL/GenBank/DDBJ whole genome shotgun (WGS) entry which is preliminary data.</text>
</comment>
<feature type="compositionally biased region" description="Pro residues" evidence="1">
    <location>
        <begin position="173"/>
        <end position="187"/>
    </location>
</feature>
<organism evidence="4 5">
    <name type="scientific">Pseudomonas kuykendallii</name>
    <dbReference type="NCBI Taxonomy" id="1007099"/>
    <lineage>
        <taxon>Bacteria</taxon>
        <taxon>Pseudomonadati</taxon>
        <taxon>Pseudomonadota</taxon>
        <taxon>Gammaproteobacteria</taxon>
        <taxon>Pseudomonadales</taxon>
        <taxon>Pseudomonadaceae</taxon>
        <taxon>Pseudomonas</taxon>
    </lineage>
</organism>
<accession>A0A2W5ETI7</accession>
<proteinExistence type="predicted"/>
<evidence type="ECO:0000313" key="4">
    <source>
        <dbReference type="EMBL" id="PZP22212.1"/>
    </source>
</evidence>
<feature type="signal peptide" evidence="2">
    <location>
        <begin position="1"/>
        <end position="18"/>
    </location>
</feature>
<protein>
    <submittedName>
        <fullName evidence="4">DUF4124 domain-containing protein</fullName>
    </submittedName>
</protein>
<name>A0A2W5ETI7_9PSED</name>
<dbReference type="Pfam" id="PF13511">
    <property type="entry name" value="DUF4124"/>
    <property type="match status" value="1"/>
</dbReference>
<gene>
    <name evidence="4" type="ORF">DI599_16645</name>
</gene>
<feature type="chain" id="PRO_5015845589" evidence="2">
    <location>
        <begin position="19"/>
        <end position="187"/>
    </location>
</feature>
<dbReference type="EMBL" id="QFOH01000021">
    <property type="protein sequence ID" value="PZP22212.1"/>
    <property type="molecule type" value="Genomic_DNA"/>
</dbReference>
<reference evidence="4 5" key="1">
    <citation type="submission" date="2017-08" db="EMBL/GenBank/DDBJ databases">
        <title>Infants hospitalized years apart are colonized by the same room-sourced microbial strains.</title>
        <authorList>
            <person name="Brooks B."/>
            <person name="Olm M.R."/>
            <person name="Firek B.A."/>
            <person name="Baker R."/>
            <person name="Thomas B.C."/>
            <person name="Morowitz M.J."/>
            <person name="Banfield J.F."/>
        </authorList>
    </citation>
    <scope>NUCLEOTIDE SEQUENCE [LARGE SCALE GENOMIC DNA]</scope>
    <source>
        <strain evidence="4">S2_009_000_R2_77</strain>
    </source>
</reference>
<keyword evidence="2" id="KW-0732">Signal</keyword>
<evidence type="ECO:0000259" key="3">
    <source>
        <dbReference type="Pfam" id="PF13511"/>
    </source>
</evidence>